<reference evidence="1 2" key="1">
    <citation type="submission" date="2024-07" db="EMBL/GenBank/DDBJ databases">
        <title>Section-level genome sequencing and comparative genomics of Aspergillus sections Usti and Cavernicolus.</title>
        <authorList>
            <consortium name="Lawrence Berkeley National Laboratory"/>
            <person name="Nybo J.L."/>
            <person name="Vesth T.C."/>
            <person name="Theobald S."/>
            <person name="Frisvad J.C."/>
            <person name="Larsen T.O."/>
            <person name="Kjaerboelling I."/>
            <person name="Rothschild-Mancinelli K."/>
            <person name="Lyhne E.K."/>
            <person name="Kogle M.E."/>
            <person name="Barry K."/>
            <person name="Clum A."/>
            <person name="Na H."/>
            <person name="Ledsgaard L."/>
            <person name="Lin J."/>
            <person name="Lipzen A."/>
            <person name="Kuo A."/>
            <person name="Riley R."/>
            <person name="Mondo S."/>
            <person name="Labutti K."/>
            <person name="Haridas S."/>
            <person name="Pangalinan J."/>
            <person name="Salamov A.A."/>
            <person name="Simmons B.A."/>
            <person name="Magnuson J.K."/>
            <person name="Chen J."/>
            <person name="Drula E."/>
            <person name="Henrissat B."/>
            <person name="Wiebenga A."/>
            <person name="Lubbers R.J."/>
            <person name="Gomes A.C."/>
            <person name="Makela M.R."/>
            <person name="Stajich J."/>
            <person name="Grigoriev I.V."/>
            <person name="Mortensen U.H."/>
            <person name="De Vries R.P."/>
            <person name="Baker S.E."/>
            <person name="Andersen M.R."/>
        </authorList>
    </citation>
    <scope>NUCLEOTIDE SEQUENCE [LARGE SCALE GENOMIC DNA]</scope>
    <source>
        <strain evidence="1 2">CBS 209.92</strain>
    </source>
</reference>
<dbReference type="EMBL" id="JBFTWV010000002">
    <property type="protein sequence ID" value="KAL2800727.1"/>
    <property type="molecule type" value="Genomic_DNA"/>
</dbReference>
<gene>
    <name evidence="1" type="ORF">BJX66DRAFT_98326</name>
</gene>
<accession>A0ABR4GNZ5</accession>
<evidence type="ECO:0000313" key="1">
    <source>
        <dbReference type="EMBL" id="KAL2800727.1"/>
    </source>
</evidence>
<protein>
    <submittedName>
        <fullName evidence="1">Uncharacterized protein</fullName>
    </submittedName>
</protein>
<comment type="caution">
    <text evidence="1">The sequence shown here is derived from an EMBL/GenBank/DDBJ whole genome shotgun (WGS) entry which is preliminary data.</text>
</comment>
<name>A0ABR4GNZ5_9EURO</name>
<sequence length="176" mass="19139">MQHPILANACVTTAADDPLSSLPWIPGRQPLGQNSPAHLQKCRCISVARTREARRVKTGLEFFPLLLRTAESTQVRSAINHQAHLARFSCCPKGSVIEVACHHCASTISDYCLLEPISEADGHREPVLKAGSTNTTLSPRGHRVGLCSFFLFSSLASINLQKGCESPFWGVCITCI</sequence>
<evidence type="ECO:0000313" key="2">
    <source>
        <dbReference type="Proteomes" id="UP001610563"/>
    </source>
</evidence>
<proteinExistence type="predicted"/>
<organism evidence="1 2">
    <name type="scientific">Aspergillus keveii</name>
    <dbReference type="NCBI Taxonomy" id="714993"/>
    <lineage>
        <taxon>Eukaryota</taxon>
        <taxon>Fungi</taxon>
        <taxon>Dikarya</taxon>
        <taxon>Ascomycota</taxon>
        <taxon>Pezizomycotina</taxon>
        <taxon>Eurotiomycetes</taxon>
        <taxon>Eurotiomycetidae</taxon>
        <taxon>Eurotiales</taxon>
        <taxon>Aspergillaceae</taxon>
        <taxon>Aspergillus</taxon>
        <taxon>Aspergillus subgen. Nidulantes</taxon>
    </lineage>
</organism>
<keyword evidence="2" id="KW-1185">Reference proteome</keyword>
<dbReference type="Proteomes" id="UP001610563">
    <property type="component" value="Unassembled WGS sequence"/>
</dbReference>